<dbReference type="PATRIC" id="fig|446692.4.peg.3739"/>
<evidence type="ECO:0000313" key="3">
    <source>
        <dbReference type="EMBL" id="KXV60623.1"/>
    </source>
</evidence>
<feature type="transmembrane region" description="Helical" evidence="1">
    <location>
        <begin position="249"/>
        <end position="279"/>
    </location>
</feature>
<feature type="transmembrane region" description="Helical" evidence="1">
    <location>
        <begin position="183"/>
        <end position="202"/>
    </location>
</feature>
<feature type="transmembrane region" description="Helical" evidence="1">
    <location>
        <begin position="17"/>
        <end position="35"/>
    </location>
</feature>
<keyword evidence="1" id="KW-0812">Transmembrane</keyword>
<accession>A0A149U581</accession>
<dbReference type="InterPro" id="IPR002656">
    <property type="entry name" value="Acyl_transf_3_dom"/>
</dbReference>
<dbReference type="GO" id="GO:0016747">
    <property type="term" value="F:acyltransferase activity, transferring groups other than amino-acyl groups"/>
    <property type="evidence" value="ECO:0007669"/>
    <property type="project" value="InterPro"/>
</dbReference>
<keyword evidence="1" id="KW-1133">Transmembrane helix</keyword>
<dbReference type="Pfam" id="PF01757">
    <property type="entry name" value="Acyl_transf_3"/>
    <property type="match status" value="1"/>
</dbReference>
<dbReference type="AlphaFoldDB" id="A0A149U581"/>
<reference evidence="3 4" key="1">
    <citation type="submission" date="2015-06" db="EMBL/GenBank/DDBJ databases">
        <title>Improved classification and identification of acetic acid bacteria using matrix-assisted laser desorption/ionization time-of-flight mass spectrometry; Gluconobacter nephelii and Gluconobacter uchimurae are later heterotypic synonyms of Gluconobacter japonicus and Gluconobacter oxydans, respectively.</title>
        <authorList>
            <person name="Li L."/>
            <person name="Cleenwerck I."/>
            <person name="De Vuyst L."/>
            <person name="Vandamme P."/>
        </authorList>
    </citation>
    <scope>NUCLEOTIDE SEQUENCE [LARGE SCALE GENOMIC DNA]</scope>
    <source>
        <strain evidence="3 4">LMG 23690</strain>
    </source>
</reference>
<dbReference type="PANTHER" id="PTHR23028">
    <property type="entry name" value="ACETYLTRANSFERASE"/>
    <property type="match status" value="1"/>
</dbReference>
<evidence type="ECO:0000256" key="1">
    <source>
        <dbReference type="SAM" id="Phobius"/>
    </source>
</evidence>
<feature type="transmembrane region" description="Helical" evidence="1">
    <location>
        <begin position="214"/>
        <end position="237"/>
    </location>
</feature>
<dbReference type="EMBL" id="LHZU01000110">
    <property type="protein sequence ID" value="KXV60623.1"/>
    <property type="molecule type" value="Genomic_DNA"/>
</dbReference>
<organism evidence="3 4">
    <name type="scientific">Acetobacter senegalensis</name>
    <dbReference type="NCBI Taxonomy" id="446692"/>
    <lineage>
        <taxon>Bacteria</taxon>
        <taxon>Pseudomonadati</taxon>
        <taxon>Pseudomonadota</taxon>
        <taxon>Alphaproteobacteria</taxon>
        <taxon>Acetobacterales</taxon>
        <taxon>Acetobacteraceae</taxon>
        <taxon>Acetobacter</taxon>
    </lineage>
</organism>
<gene>
    <name evidence="3" type="ORF">AD948_04550</name>
</gene>
<protein>
    <recommendedName>
        <fullName evidence="2">Acyltransferase 3 domain-containing protein</fullName>
    </recommendedName>
</protein>
<feature type="transmembrane region" description="Helical" evidence="1">
    <location>
        <begin position="300"/>
        <end position="323"/>
    </location>
</feature>
<dbReference type="OrthoDB" id="9796461at2"/>
<proteinExistence type="predicted"/>
<feature type="transmembrane region" description="Helical" evidence="1">
    <location>
        <begin position="95"/>
        <end position="112"/>
    </location>
</feature>
<feature type="transmembrane region" description="Helical" evidence="1">
    <location>
        <begin position="55"/>
        <end position="75"/>
    </location>
</feature>
<evidence type="ECO:0000313" key="4">
    <source>
        <dbReference type="Proteomes" id="UP000075360"/>
    </source>
</evidence>
<dbReference type="InterPro" id="IPR050879">
    <property type="entry name" value="Acyltransferase_3"/>
</dbReference>
<keyword evidence="1" id="KW-0472">Membrane</keyword>
<sequence length="379" mass="42311">MDIAGKVVSNRREELDALRGIAAVVVLLHHAHWLWPPPWALPDSLLLHTPLRMIATGRAPVLFFFVLSGFVLTLAVQRRKSFRMTDWYWRRTLRLCLPITAGLLLSLLLYHLCRFHPISHRLNPFFWQAQWGRLPTWTDWFEETALLGDATGTGYPLDAAVWSLAHEWRISVLLPLVVIWRRAWIPTIAVSALVSVVLIFSGEVAPDITLGRGLMNGLASTLYFTVFFAAGYAMAVSCARLPKGKTIRFMAWMMVLAGCSIGRDSVVLLGSCALIALVSDPASRSCRLLRGGIWQELGRISYSLYITHLPVFLTVVAWCGLFMPPVELAVVSIVCALLVATIFFWTVEMPAHRLSQFHRKRIAPPVLGGDLPPTGPTPL</sequence>
<evidence type="ECO:0000259" key="2">
    <source>
        <dbReference type="Pfam" id="PF01757"/>
    </source>
</evidence>
<dbReference type="Proteomes" id="UP000075360">
    <property type="component" value="Unassembled WGS sequence"/>
</dbReference>
<feature type="transmembrane region" description="Helical" evidence="1">
    <location>
        <begin position="329"/>
        <end position="351"/>
    </location>
</feature>
<name>A0A149U581_9PROT</name>
<feature type="domain" description="Acyltransferase 3" evidence="2">
    <location>
        <begin position="13"/>
        <end position="344"/>
    </location>
</feature>
<comment type="caution">
    <text evidence="3">The sequence shown here is derived from an EMBL/GenBank/DDBJ whole genome shotgun (WGS) entry which is preliminary data.</text>
</comment>